<evidence type="ECO:0000313" key="1">
    <source>
        <dbReference type="EMBL" id="BCZ24239.1"/>
    </source>
</evidence>
<dbReference type="EMBL" id="AP024828">
    <property type="protein sequence ID" value="BCZ24239.1"/>
    <property type="molecule type" value="Genomic_DNA"/>
</dbReference>
<evidence type="ECO:0008006" key="3">
    <source>
        <dbReference type="Google" id="ProtNLM"/>
    </source>
</evidence>
<keyword evidence="2" id="KW-1185">Reference proteome</keyword>
<accession>A0ABM7T0W3</accession>
<reference evidence="1 2" key="2">
    <citation type="submission" date="2021-07" db="EMBL/GenBank/DDBJ databases">
        <authorList>
            <person name="Matsumoto Y."/>
            <person name="Motooka D."/>
            <person name="Nakamura S."/>
        </authorList>
    </citation>
    <scope>NUCLEOTIDE SEQUENCE [LARGE SCALE GENOMIC DNA]</scope>
    <source>
        <strain evidence="1 2">TY59</strain>
    </source>
</reference>
<organism evidence="1 2">
    <name type="scientific">Mycobacterium senriense</name>
    <dbReference type="NCBI Taxonomy" id="2775496"/>
    <lineage>
        <taxon>Bacteria</taxon>
        <taxon>Bacillati</taxon>
        <taxon>Actinomycetota</taxon>
        <taxon>Actinomycetes</taxon>
        <taxon>Mycobacteriales</taxon>
        <taxon>Mycobacteriaceae</taxon>
        <taxon>Mycobacterium</taxon>
        <taxon>Mycobacterium avium complex (MAC)</taxon>
    </lineage>
</organism>
<sequence>MLWLAVYDRGVSSFGATKTPTACATHVVRHTTPPGEEVIRNLTRNYSKTERKPMRTIAYRYPAVVGLAAVALITAVGCSNGKSVDASAPPHVAVSATSTSKSPAQPTEVKLIGERDIEVTLTGPIAAKYSTATEDQKKALGKPLTGDRNAGTRDSGLVFQQFQGGVITAKNDEAGTPAYITLGKIREAWNVPRDPDGVPAVTGTNGSAGPLGFPTSDVNTVSDLLVSNFEHGKIEFNPKTGQVGVTVNGQTVPSGL</sequence>
<dbReference type="InterPro" id="IPR013207">
    <property type="entry name" value="LGFP"/>
</dbReference>
<dbReference type="Proteomes" id="UP000826012">
    <property type="component" value="Chromosome"/>
</dbReference>
<gene>
    <name evidence="1" type="ORF">MTY59_40940</name>
</gene>
<proteinExistence type="predicted"/>
<name>A0ABM7T0W3_9MYCO</name>
<evidence type="ECO:0000313" key="2">
    <source>
        <dbReference type="Proteomes" id="UP000826012"/>
    </source>
</evidence>
<reference evidence="1 2" key="1">
    <citation type="submission" date="2021-07" db="EMBL/GenBank/DDBJ databases">
        <title>Complete genome sequence of nontuberculous Mycobacterium sp. TY59.</title>
        <authorList>
            <person name="Fukushima K."/>
        </authorList>
    </citation>
    <scope>NUCLEOTIDE SEQUENCE [LARGE SCALE GENOMIC DNA]</scope>
    <source>
        <strain evidence="1 2">TY59</strain>
    </source>
</reference>
<protein>
    <recommendedName>
        <fullName evidence="3">LGFP repeat-containing protein</fullName>
    </recommendedName>
</protein>
<dbReference type="Pfam" id="PF08310">
    <property type="entry name" value="LGFP"/>
    <property type="match status" value="1"/>
</dbReference>